<feature type="binding site" evidence="21">
    <location>
        <position position="602"/>
    </location>
    <ligand>
        <name>ATP</name>
        <dbReference type="ChEBI" id="CHEBI:30616"/>
    </ligand>
</feature>
<dbReference type="AlphaFoldDB" id="A0AAQ3PH12"/>
<evidence type="ECO:0000256" key="15">
    <source>
        <dbReference type="ARBA" id="ARBA00023157"/>
    </source>
</evidence>
<dbReference type="Proteomes" id="UP001341281">
    <property type="component" value="Chromosome 01"/>
</dbReference>
<dbReference type="PROSITE" id="PS00108">
    <property type="entry name" value="PROTEIN_KINASE_ST"/>
    <property type="match status" value="1"/>
</dbReference>
<keyword evidence="6 20" id="KW-0808">Transferase</keyword>
<keyword evidence="4" id="KW-0245">EGF-like domain</keyword>
<dbReference type="GO" id="GO:0004674">
    <property type="term" value="F:protein serine/threonine kinase activity"/>
    <property type="evidence" value="ECO:0007669"/>
    <property type="project" value="UniProtKB-KW"/>
</dbReference>
<keyword evidence="9" id="KW-0430">Lectin</keyword>
<evidence type="ECO:0000256" key="22">
    <source>
        <dbReference type="SAM" id="MobiDB-lite"/>
    </source>
</evidence>
<evidence type="ECO:0000256" key="5">
    <source>
        <dbReference type="ARBA" id="ARBA00022553"/>
    </source>
</evidence>
<evidence type="ECO:0000256" key="14">
    <source>
        <dbReference type="ARBA" id="ARBA00023136"/>
    </source>
</evidence>
<dbReference type="CDD" id="cd14066">
    <property type="entry name" value="STKc_IRAK"/>
    <property type="match status" value="1"/>
</dbReference>
<evidence type="ECO:0000256" key="21">
    <source>
        <dbReference type="PROSITE-ProRule" id="PRU10141"/>
    </source>
</evidence>
<evidence type="ECO:0000256" key="13">
    <source>
        <dbReference type="ARBA" id="ARBA00022989"/>
    </source>
</evidence>
<feature type="domain" description="Bulb-type lectin" evidence="25">
    <location>
        <begin position="86"/>
        <end position="222"/>
    </location>
</feature>
<evidence type="ECO:0000256" key="6">
    <source>
        <dbReference type="ARBA" id="ARBA00022679"/>
    </source>
</evidence>
<evidence type="ECO:0000256" key="16">
    <source>
        <dbReference type="ARBA" id="ARBA00023170"/>
    </source>
</evidence>
<dbReference type="PANTHER" id="PTHR47974:SF19">
    <property type="entry name" value="RECEPTOR-LIKE SERINE_THREONINE-PROTEIN KINASE"/>
    <property type="match status" value="1"/>
</dbReference>
<evidence type="ECO:0000256" key="9">
    <source>
        <dbReference type="ARBA" id="ARBA00022734"/>
    </source>
</evidence>
<keyword evidence="15" id="KW-1015">Disulfide bond</keyword>
<evidence type="ECO:0000256" key="4">
    <source>
        <dbReference type="ARBA" id="ARBA00022536"/>
    </source>
</evidence>
<dbReference type="InterPro" id="IPR001480">
    <property type="entry name" value="Bulb-type_lectin_dom"/>
</dbReference>
<organism evidence="27 28">
    <name type="scientific">Paspalum notatum var. saurae</name>
    <dbReference type="NCBI Taxonomy" id="547442"/>
    <lineage>
        <taxon>Eukaryota</taxon>
        <taxon>Viridiplantae</taxon>
        <taxon>Streptophyta</taxon>
        <taxon>Embryophyta</taxon>
        <taxon>Tracheophyta</taxon>
        <taxon>Spermatophyta</taxon>
        <taxon>Magnoliopsida</taxon>
        <taxon>Liliopsida</taxon>
        <taxon>Poales</taxon>
        <taxon>Poaceae</taxon>
        <taxon>PACMAD clade</taxon>
        <taxon>Panicoideae</taxon>
        <taxon>Andropogonodae</taxon>
        <taxon>Paspaleae</taxon>
        <taxon>Paspalinae</taxon>
        <taxon>Paspalum</taxon>
    </lineage>
</organism>
<dbReference type="GO" id="GO:0005886">
    <property type="term" value="C:plasma membrane"/>
    <property type="evidence" value="ECO:0007669"/>
    <property type="project" value="UniProtKB-SubCell"/>
</dbReference>
<evidence type="ECO:0000313" key="28">
    <source>
        <dbReference type="Proteomes" id="UP001341281"/>
    </source>
</evidence>
<dbReference type="GO" id="GO:0005524">
    <property type="term" value="F:ATP binding"/>
    <property type="evidence" value="ECO:0007669"/>
    <property type="project" value="UniProtKB-UniRule"/>
</dbReference>
<reference evidence="27 28" key="1">
    <citation type="submission" date="2024-02" db="EMBL/GenBank/DDBJ databases">
        <title>High-quality chromosome-scale genome assembly of Pensacola bahiagrass (Paspalum notatum Flugge var. saurae).</title>
        <authorList>
            <person name="Vega J.M."/>
            <person name="Podio M."/>
            <person name="Orjuela J."/>
            <person name="Siena L.A."/>
            <person name="Pessino S.C."/>
            <person name="Combes M.C."/>
            <person name="Mariac C."/>
            <person name="Albertini E."/>
            <person name="Pupilli F."/>
            <person name="Ortiz J.P.A."/>
            <person name="Leblanc O."/>
        </authorList>
    </citation>
    <scope>NUCLEOTIDE SEQUENCE [LARGE SCALE GENOMIC DNA]</scope>
    <source>
        <strain evidence="27">R1</strain>
        <tissue evidence="27">Leaf</tissue>
    </source>
</reference>
<evidence type="ECO:0000256" key="10">
    <source>
        <dbReference type="ARBA" id="ARBA00022741"/>
    </source>
</evidence>
<keyword evidence="28" id="KW-1185">Reference proteome</keyword>
<dbReference type="FunFam" id="1.10.510.10:FF:000227">
    <property type="entry name" value="Serine/threonine-protein kinase"/>
    <property type="match status" value="1"/>
</dbReference>
<dbReference type="EMBL" id="CP144745">
    <property type="protein sequence ID" value="WVZ49091.1"/>
    <property type="molecule type" value="Genomic_DNA"/>
</dbReference>
<dbReference type="SMART" id="SM00108">
    <property type="entry name" value="B_lectin"/>
    <property type="match status" value="1"/>
</dbReference>
<dbReference type="Pfam" id="PF08276">
    <property type="entry name" value="PAN_2"/>
    <property type="match status" value="1"/>
</dbReference>
<dbReference type="Pfam" id="PF00954">
    <property type="entry name" value="S_locus_glycop"/>
    <property type="match status" value="1"/>
</dbReference>
<keyword evidence="8" id="KW-0732">Signal</keyword>
<dbReference type="InterPro" id="IPR011009">
    <property type="entry name" value="Kinase-like_dom_sf"/>
</dbReference>
<protein>
    <recommendedName>
        <fullName evidence="20">Receptor-like serine/threonine-protein kinase</fullName>
        <ecNumber evidence="20">2.7.11.1</ecNumber>
    </recommendedName>
</protein>
<keyword evidence="10 20" id="KW-0547">Nucleotide-binding</keyword>
<dbReference type="CDD" id="cd01098">
    <property type="entry name" value="PAN_AP_plant"/>
    <property type="match status" value="1"/>
</dbReference>
<evidence type="ECO:0000256" key="23">
    <source>
        <dbReference type="SAM" id="Phobius"/>
    </source>
</evidence>
<dbReference type="Gene3D" id="3.30.200.20">
    <property type="entry name" value="Phosphorylase Kinase, domain 1"/>
    <property type="match status" value="1"/>
</dbReference>
<dbReference type="SUPFAM" id="SSF51110">
    <property type="entry name" value="alpha-D-mannose-specific plant lectins"/>
    <property type="match status" value="1"/>
</dbReference>
<dbReference type="SMART" id="SM00220">
    <property type="entry name" value="S_TKc"/>
    <property type="match status" value="1"/>
</dbReference>
<keyword evidence="13 23" id="KW-1133">Transmembrane helix</keyword>
<evidence type="ECO:0000256" key="11">
    <source>
        <dbReference type="ARBA" id="ARBA00022777"/>
    </source>
</evidence>
<dbReference type="PROSITE" id="PS50011">
    <property type="entry name" value="PROTEIN_KINASE_DOM"/>
    <property type="match status" value="1"/>
</dbReference>
<dbReference type="PROSITE" id="PS50927">
    <property type="entry name" value="BULB_LECTIN"/>
    <property type="match status" value="1"/>
</dbReference>
<keyword evidence="14 23" id="KW-0472">Membrane</keyword>
<comment type="catalytic activity">
    <reaction evidence="19 20">
        <text>L-seryl-[protein] + ATP = O-phospho-L-seryl-[protein] + ADP + H(+)</text>
        <dbReference type="Rhea" id="RHEA:17989"/>
        <dbReference type="Rhea" id="RHEA-COMP:9863"/>
        <dbReference type="Rhea" id="RHEA-COMP:11604"/>
        <dbReference type="ChEBI" id="CHEBI:15378"/>
        <dbReference type="ChEBI" id="CHEBI:29999"/>
        <dbReference type="ChEBI" id="CHEBI:30616"/>
        <dbReference type="ChEBI" id="CHEBI:83421"/>
        <dbReference type="ChEBI" id="CHEBI:456216"/>
        <dbReference type="EC" id="2.7.11.1"/>
    </reaction>
</comment>
<dbReference type="InterPro" id="IPR000719">
    <property type="entry name" value="Prot_kinase_dom"/>
</dbReference>
<evidence type="ECO:0000256" key="1">
    <source>
        <dbReference type="ARBA" id="ARBA00004251"/>
    </source>
</evidence>
<comment type="subcellular location">
    <subcellularLocation>
        <location evidence="1">Cell membrane</location>
        <topology evidence="1">Single-pass type I membrane protein</topology>
    </subcellularLocation>
</comment>
<dbReference type="FunFam" id="3.30.200.20:FF:000370">
    <property type="entry name" value="Receptor-like protein kinase 4"/>
    <property type="match status" value="1"/>
</dbReference>
<evidence type="ECO:0000256" key="12">
    <source>
        <dbReference type="ARBA" id="ARBA00022840"/>
    </source>
</evidence>
<dbReference type="Gene3D" id="2.90.10.10">
    <property type="entry name" value="Bulb-type lectin domain"/>
    <property type="match status" value="1"/>
</dbReference>
<keyword evidence="12 20" id="KW-0067">ATP-binding</keyword>
<dbReference type="SUPFAM" id="SSF56112">
    <property type="entry name" value="Protein kinase-like (PK-like)"/>
    <property type="match status" value="1"/>
</dbReference>
<dbReference type="GO" id="GO:0051707">
    <property type="term" value="P:response to other organism"/>
    <property type="evidence" value="ECO:0007669"/>
    <property type="project" value="UniProtKB-ARBA"/>
</dbReference>
<comment type="catalytic activity">
    <reaction evidence="18 20">
        <text>L-threonyl-[protein] + ATP = O-phospho-L-threonyl-[protein] + ADP + H(+)</text>
        <dbReference type="Rhea" id="RHEA:46608"/>
        <dbReference type="Rhea" id="RHEA-COMP:11060"/>
        <dbReference type="Rhea" id="RHEA-COMP:11605"/>
        <dbReference type="ChEBI" id="CHEBI:15378"/>
        <dbReference type="ChEBI" id="CHEBI:30013"/>
        <dbReference type="ChEBI" id="CHEBI:30616"/>
        <dbReference type="ChEBI" id="CHEBI:61977"/>
        <dbReference type="ChEBI" id="CHEBI:456216"/>
        <dbReference type="EC" id="2.7.11.1"/>
    </reaction>
</comment>
<evidence type="ECO:0000256" key="8">
    <source>
        <dbReference type="ARBA" id="ARBA00022729"/>
    </source>
</evidence>
<dbReference type="GO" id="GO:0030246">
    <property type="term" value="F:carbohydrate binding"/>
    <property type="evidence" value="ECO:0007669"/>
    <property type="project" value="UniProtKB-KW"/>
</dbReference>
<dbReference type="EC" id="2.7.11.1" evidence="20"/>
<dbReference type="CDD" id="cd00028">
    <property type="entry name" value="B_lectin"/>
    <property type="match status" value="1"/>
</dbReference>
<evidence type="ECO:0000256" key="18">
    <source>
        <dbReference type="ARBA" id="ARBA00047899"/>
    </source>
</evidence>
<evidence type="ECO:0000259" key="25">
    <source>
        <dbReference type="PROSITE" id="PS50927"/>
    </source>
</evidence>
<keyword evidence="3 20" id="KW-0723">Serine/threonine-protein kinase</keyword>
<evidence type="ECO:0000256" key="2">
    <source>
        <dbReference type="ARBA" id="ARBA00022475"/>
    </source>
</evidence>
<dbReference type="SMART" id="SM00473">
    <property type="entry name" value="PAN_AP"/>
    <property type="match status" value="1"/>
</dbReference>
<dbReference type="Pfam" id="PF01453">
    <property type="entry name" value="B_lectin"/>
    <property type="match status" value="1"/>
</dbReference>
<dbReference type="InterPro" id="IPR036426">
    <property type="entry name" value="Bulb-type_lectin_dom_sf"/>
</dbReference>
<keyword evidence="11 20" id="KW-0418">Kinase</keyword>
<keyword evidence="7 23" id="KW-0812">Transmembrane</keyword>
<evidence type="ECO:0000256" key="7">
    <source>
        <dbReference type="ARBA" id="ARBA00022692"/>
    </source>
</evidence>
<proteinExistence type="inferred from homology"/>
<feature type="domain" description="Protein kinase" evidence="24">
    <location>
        <begin position="574"/>
        <end position="849"/>
    </location>
</feature>
<keyword evidence="5" id="KW-0597">Phosphoprotein</keyword>
<dbReference type="PIRSF" id="PIRSF000641">
    <property type="entry name" value="SRK"/>
    <property type="match status" value="1"/>
</dbReference>
<evidence type="ECO:0000259" key="26">
    <source>
        <dbReference type="PROSITE" id="PS50948"/>
    </source>
</evidence>
<dbReference type="InterPro" id="IPR000858">
    <property type="entry name" value="S_locus_glycoprot_dom"/>
</dbReference>
<dbReference type="InterPro" id="IPR024171">
    <property type="entry name" value="SRK-like_kinase"/>
</dbReference>
<keyword evidence="2" id="KW-1003">Cell membrane</keyword>
<dbReference type="InterPro" id="IPR017441">
    <property type="entry name" value="Protein_kinase_ATP_BS"/>
</dbReference>
<keyword evidence="16" id="KW-0675">Receptor</keyword>
<dbReference type="PROSITE" id="PS00107">
    <property type="entry name" value="PROTEIN_KINASE_ATP"/>
    <property type="match status" value="1"/>
</dbReference>
<sequence>MDDGSVIPDMSVGPSITGPPDLRVYVRQTVATTSGPDTPRPAPRSLGASSRRELEEDELPGEMSPSLVASTFANLYSSSACTAVNSSTLMMGQALAGGEKLISSNGKFELGFFPTGSSKSSSNSTLPNWYLGIWFNKLPKFTPVWVANRDKPITEPALNLSKLTFAADGNLVIINYVTMSQIWSTQISSRTKTSSNTAAVLLDNGNLVIQDVSNATRKFWQSFDHPTDVILPGGKIGHNKLTGVKYRAVSKKNSVDPASGSYCMEHDPSGSKQIVDKLCNSSIVYFSTGKWNGQYFASVPEMSGNAFASVKFINNHEEEYWTVNTFNETVTAFIILDSNGLTKMLWVNDLQDFETLYIQPKNPCDVFAVCGPFTVCNDNALPLCSCMEGFSVKSPQDWNLDAKRGGCMRNTQLECSRNKSTKELTDHFFPISSVSRLPDNGHAMEAVASAQECTEVCLSNCSCTAYSYSKGVCSIWQGELFNVKQHNGTTETNGEILYLRLSAEEVQSWGNSGRRQMIIRVVVSVSVPALVLLVLVLSAIIQRKKRKLCSHSNNIKDGGGVLAFRYFDLQLATKNFSEKLGGGGFGNVFKGILSDSTGIAVKTLNGSGQGEKQFRAEVSTIGMIQHVNLIKLIGFCSEGDRRMIVYEYMQNRSLDVHLFGSNGTILDWGTRYQVAIGIAKGLSYLHESCRECIIHCDVKPENILLDTSFVPKVADFGMAKLLGRDFSRVLTTMRGTIGYLAPEWISGVAITQKVDVYSYGMLLLEIVSGRRNRLEECTSNGDHVVYFPLQAACRVQEGDFGSLVDHQLLGEVNIEEVERACKVACWCIQDNEFDRPTMANVVHVLEGLVELGKPPVPRLLQTILGSSNTP</sequence>
<evidence type="ECO:0000256" key="20">
    <source>
        <dbReference type="PIRNR" id="PIRNR000641"/>
    </source>
</evidence>
<keyword evidence="17" id="KW-0325">Glycoprotein</keyword>
<gene>
    <name evidence="27" type="ORF">U9M48_000472</name>
</gene>
<dbReference type="PANTHER" id="PTHR47974">
    <property type="entry name" value="OS07G0415500 PROTEIN"/>
    <property type="match status" value="1"/>
</dbReference>
<evidence type="ECO:0000256" key="3">
    <source>
        <dbReference type="ARBA" id="ARBA00022527"/>
    </source>
</evidence>
<dbReference type="InterPro" id="IPR008271">
    <property type="entry name" value="Ser/Thr_kinase_AS"/>
</dbReference>
<feature type="domain" description="Apple" evidence="26">
    <location>
        <begin position="415"/>
        <end position="502"/>
    </location>
</feature>
<evidence type="ECO:0000259" key="24">
    <source>
        <dbReference type="PROSITE" id="PS50011"/>
    </source>
</evidence>
<dbReference type="Pfam" id="PF00069">
    <property type="entry name" value="Pkinase"/>
    <property type="match status" value="1"/>
</dbReference>
<evidence type="ECO:0000256" key="19">
    <source>
        <dbReference type="ARBA" id="ARBA00048679"/>
    </source>
</evidence>
<dbReference type="Gene3D" id="1.10.510.10">
    <property type="entry name" value="Transferase(Phosphotransferase) domain 1"/>
    <property type="match status" value="1"/>
</dbReference>
<dbReference type="InterPro" id="IPR003609">
    <property type="entry name" value="Pan_app"/>
</dbReference>
<accession>A0AAQ3PH12</accession>
<evidence type="ECO:0000313" key="27">
    <source>
        <dbReference type="EMBL" id="WVZ49091.1"/>
    </source>
</evidence>
<name>A0AAQ3PH12_PASNO</name>
<dbReference type="GO" id="GO:0048544">
    <property type="term" value="P:recognition of pollen"/>
    <property type="evidence" value="ECO:0007669"/>
    <property type="project" value="InterPro"/>
</dbReference>
<evidence type="ECO:0000256" key="17">
    <source>
        <dbReference type="ARBA" id="ARBA00023180"/>
    </source>
</evidence>
<dbReference type="FunFam" id="2.90.10.10:FF:000002">
    <property type="entry name" value="Serine/threonine-protein kinase"/>
    <property type="match status" value="1"/>
</dbReference>
<feature type="region of interest" description="Disordered" evidence="22">
    <location>
        <begin position="1"/>
        <end position="63"/>
    </location>
</feature>
<dbReference type="PROSITE" id="PS50948">
    <property type="entry name" value="PAN"/>
    <property type="match status" value="1"/>
</dbReference>
<feature type="transmembrane region" description="Helical" evidence="23">
    <location>
        <begin position="517"/>
        <end position="541"/>
    </location>
</feature>
<comment type="similarity">
    <text evidence="20">Belongs to the protein kinase superfamily. Ser/Thr protein kinase family.</text>
</comment>